<feature type="region of interest" description="Disordered" evidence="2">
    <location>
        <begin position="292"/>
        <end position="344"/>
    </location>
</feature>
<evidence type="ECO:0000259" key="3">
    <source>
        <dbReference type="SMART" id="SM00322"/>
    </source>
</evidence>
<dbReference type="InterPro" id="IPR004087">
    <property type="entry name" value="KH_dom"/>
</dbReference>
<keyword evidence="1" id="KW-0694">RNA-binding</keyword>
<accession>A0A9P3PRV6</accession>
<dbReference type="Proteomes" id="UP001063166">
    <property type="component" value="Unassembled WGS sequence"/>
</dbReference>
<evidence type="ECO:0000256" key="2">
    <source>
        <dbReference type="SAM" id="MobiDB-lite"/>
    </source>
</evidence>
<dbReference type="CDD" id="cd22386">
    <property type="entry name" value="KH-I_KHDC4_rpt2"/>
    <property type="match status" value="1"/>
</dbReference>
<feature type="compositionally biased region" description="Pro residues" evidence="2">
    <location>
        <begin position="296"/>
        <end position="318"/>
    </location>
</feature>
<dbReference type="InterPro" id="IPR055256">
    <property type="entry name" value="KH_1_KHDC4/BBP-like"/>
</dbReference>
<evidence type="ECO:0000313" key="5">
    <source>
        <dbReference type="Proteomes" id="UP001063166"/>
    </source>
</evidence>
<dbReference type="InterPro" id="IPR056149">
    <property type="entry name" value="PRP5/DDX46/KHDC4_KH"/>
</dbReference>
<name>A0A9P3PRV6_LYOSH</name>
<dbReference type="PANTHER" id="PTHR15744">
    <property type="entry name" value="BLOM7"/>
    <property type="match status" value="1"/>
</dbReference>
<dbReference type="AlphaFoldDB" id="A0A9P3PRV6"/>
<organism evidence="4 5">
    <name type="scientific">Lyophyllum shimeji</name>
    <name type="common">Hon-shimeji</name>
    <name type="synonym">Tricholoma shimeji</name>
    <dbReference type="NCBI Taxonomy" id="47721"/>
    <lineage>
        <taxon>Eukaryota</taxon>
        <taxon>Fungi</taxon>
        <taxon>Dikarya</taxon>
        <taxon>Basidiomycota</taxon>
        <taxon>Agaricomycotina</taxon>
        <taxon>Agaricomycetes</taxon>
        <taxon>Agaricomycetidae</taxon>
        <taxon>Agaricales</taxon>
        <taxon>Tricholomatineae</taxon>
        <taxon>Lyophyllaceae</taxon>
        <taxon>Lyophyllum</taxon>
    </lineage>
</organism>
<protein>
    <submittedName>
        <fullName evidence="4">K homology RNA-binding domain containing protein</fullName>
    </submittedName>
</protein>
<proteinExistence type="predicted"/>
<dbReference type="InterPro" id="IPR036612">
    <property type="entry name" value="KH_dom_type_1_sf"/>
</dbReference>
<comment type="caution">
    <text evidence="4">The sequence shown here is derived from an EMBL/GenBank/DDBJ whole genome shotgun (WGS) entry which is preliminary data.</text>
</comment>
<feature type="compositionally biased region" description="Basic and acidic residues" evidence="2">
    <location>
        <begin position="31"/>
        <end position="41"/>
    </location>
</feature>
<dbReference type="GO" id="GO:0003723">
    <property type="term" value="F:RNA binding"/>
    <property type="evidence" value="ECO:0007669"/>
    <property type="project" value="UniProtKB-UniRule"/>
</dbReference>
<dbReference type="GO" id="GO:0005634">
    <property type="term" value="C:nucleus"/>
    <property type="evidence" value="ECO:0007669"/>
    <property type="project" value="InterPro"/>
</dbReference>
<feature type="region of interest" description="Disordered" evidence="2">
    <location>
        <begin position="386"/>
        <end position="427"/>
    </location>
</feature>
<sequence>MSSKRKWDQPGPTSAEPAPPSDLSPPAPTSNDKDGTKDSKSAADAAAAAAAIAAKIAAQFSAGALAAGAKEEGAFARDIDINDVRNRYMLTKSSTQQQIHEETGASVSTKGVWYPDRSKATEKDPPLYLHVTAPTAEALQKAIDKINELMAIDLGSLVEDKKDRLRERRKWPEEKLPVGLESIRNFNVRAKVVGPSGSFVKYIQQETGARVQIKGIGSGFIDQETGREGDEPLYIHITSPEESQVARAKVLTEDLLLVVRSEHAKMQAILHQQQMELHQAQAQYAAYSAMAQGYAQPPPPPPNAPPPPPGEQPPPPPGAGGYDPSQPQAAAAAAGAPAPGTDAASQDAYAAYWAAYGYDVNSPQFKEWAAQQQQQYSQYYAAQGYGAGGAAASGTPASAPPAPAPAPGSAPAPPPAGEAPPPPPPPA</sequence>
<dbReference type="InterPro" id="IPR031121">
    <property type="entry name" value="RIK/BLOM7"/>
</dbReference>
<reference evidence="4" key="1">
    <citation type="submission" date="2022-07" db="EMBL/GenBank/DDBJ databases">
        <title>The genome of Lyophyllum shimeji provides insight into the initial evolution of ectomycorrhizal fungal genome.</title>
        <authorList>
            <person name="Kobayashi Y."/>
            <person name="Shibata T."/>
            <person name="Hirakawa H."/>
            <person name="Shigenobu S."/>
            <person name="Nishiyama T."/>
            <person name="Yamada A."/>
            <person name="Hasebe M."/>
            <person name="Kawaguchi M."/>
        </authorList>
    </citation>
    <scope>NUCLEOTIDE SEQUENCE</scope>
    <source>
        <strain evidence="4">AT787</strain>
    </source>
</reference>
<dbReference type="Gene3D" id="3.30.1370.10">
    <property type="entry name" value="K Homology domain, type 1"/>
    <property type="match status" value="2"/>
</dbReference>
<feature type="compositionally biased region" description="Low complexity" evidence="2">
    <location>
        <begin position="323"/>
        <end position="344"/>
    </location>
</feature>
<evidence type="ECO:0000256" key="1">
    <source>
        <dbReference type="PROSITE-ProRule" id="PRU00117"/>
    </source>
</evidence>
<dbReference type="OrthoDB" id="397265at2759"/>
<dbReference type="Pfam" id="PF22675">
    <property type="entry name" value="KH-I_KHDC4-BBP"/>
    <property type="match status" value="1"/>
</dbReference>
<dbReference type="InterPro" id="IPR047890">
    <property type="entry name" value="KHDC4_KH-I_first"/>
</dbReference>
<dbReference type="InterPro" id="IPR047889">
    <property type="entry name" value="KHDC4_KH-I_second"/>
</dbReference>
<feature type="domain" description="K Homology" evidence="3">
    <location>
        <begin position="170"/>
        <end position="257"/>
    </location>
</feature>
<dbReference type="Pfam" id="PF23469">
    <property type="entry name" value="KH_12"/>
    <property type="match status" value="1"/>
</dbReference>
<dbReference type="PROSITE" id="PS50084">
    <property type="entry name" value="KH_TYPE_1"/>
    <property type="match status" value="1"/>
</dbReference>
<dbReference type="PANTHER" id="PTHR15744:SF0">
    <property type="entry name" value="KH HOMOLOGY DOMAIN-CONTAINING PROTEIN 4"/>
    <property type="match status" value="1"/>
</dbReference>
<feature type="region of interest" description="Disordered" evidence="2">
    <location>
        <begin position="1"/>
        <end position="44"/>
    </location>
</feature>
<keyword evidence="5" id="KW-1185">Reference proteome</keyword>
<dbReference type="CDD" id="cd22385">
    <property type="entry name" value="KH-I_KHDC4_rpt1"/>
    <property type="match status" value="1"/>
</dbReference>
<gene>
    <name evidence="4" type="ORF">LshimejAT787_1002020</name>
</gene>
<evidence type="ECO:0000313" key="4">
    <source>
        <dbReference type="EMBL" id="GLB41602.1"/>
    </source>
</evidence>
<dbReference type="SMART" id="SM00322">
    <property type="entry name" value="KH"/>
    <property type="match status" value="1"/>
</dbReference>
<dbReference type="SUPFAM" id="SSF54791">
    <property type="entry name" value="Eukaryotic type KH-domain (KH-domain type I)"/>
    <property type="match status" value="2"/>
</dbReference>
<dbReference type="FunFam" id="3.30.1370.10:FF:000037">
    <property type="entry name" value="KH domain protein"/>
    <property type="match status" value="1"/>
</dbReference>
<feature type="compositionally biased region" description="Pro residues" evidence="2">
    <location>
        <begin position="398"/>
        <end position="427"/>
    </location>
</feature>
<dbReference type="EMBL" id="BRPK01000010">
    <property type="protein sequence ID" value="GLB41602.1"/>
    <property type="molecule type" value="Genomic_DNA"/>
</dbReference>
<feature type="compositionally biased region" description="Pro residues" evidence="2">
    <location>
        <begin position="17"/>
        <end position="28"/>
    </location>
</feature>